<reference evidence="1" key="1">
    <citation type="journal article" date="2014" name="Front. Microbiol.">
        <title>High frequency of phylogenetically diverse reductive dehalogenase-homologous genes in deep subseafloor sedimentary metagenomes.</title>
        <authorList>
            <person name="Kawai M."/>
            <person name="Futagami T."/>
            <person name="Toyoda A."/>
            <person name="Takaki Y."/>
            <person name="Nishi S."/>
            <person name="Hori S."/>
            <person name="Arai W."/>
            <person name="Tsubouchi T."/>
            <person name="Morono Y."/>
            <person name="Uchiyama I."/>
            <person name="Ito T."/>
            <person name="Fujiyama A."/>
            <person name="Inagaki F."/>
            <person name="Takami H."/>
        </authorList>
    </citation>
    <scope>NUCLEOTIDE SEQUENCE</scope>
    <source>
        <strain evidence="1">Expedition CK06-06</strain>
    </source>
</reference>
<sequence>AQIVFKETGHQTIEAIARHVIDDKNSWGDLDAIYLDIGAENSTFGWTASPVPVVRVPDKYSVIETDLEISHAPKLNEPAKLFVTILSPVDFPGLTAEIIFYQGAELLEGAKKQPIDLKAGVPVHFSATIVFRETGYRTVTADVCEQINNVWLPVACFHFYRLLPPRNRLLIKSWLTTAPSSPNHQL</sequence>
<accession>X1TQT1</accession>
<comment type="caution">
    <text evidence="1">The sequence shown here is derived from an EMBL/GenBank/DDBJ whole genome shotgun (WGS) entry which is preliminary data.</text>
</comment>
<gene>
    <name evidence="1" type="ORF">S12H4_30912</name>
</gene>
<name>X1TQT1_9ZZZZ</name>
<dbReference type="AlphaFoldDB" id="X1TQT1"/>
<protein>
    <submittedName>
        <fullName evidence="1">Uncharacterized protein</fullName>
    </submittedName>
</protein>
<organism evidence="1">
    <name type="scientific">marine sediment metagenome</name>
    <dbReference type="NCBI Taxonomy" id="412755"/>
    <lineage>
        <taxon>unclassified sequences</taxon>
        <taxon>metagenomes</taxon>
        <taxon>ecological metagenomes</taxon>
    </lineage>
</organism>
<proteinExistence type="predicted"/>
<evidence type="ECO:0000313" key="1">
    <source>
        <dbReference type="EMBL" id="GAI93721.1"/>
    </source>
</evidence>
<feature type="non-terminal residue" evidence="1">
    <location>
        <position position="1"/>
    </location>
</feature>
<dbReference type="EMBL" id="BARW01017992">
    <property type="protein sequence ID" value="GAI93721.1"/>
    <property type="molecule type" value="Genomic_DNA"/>
</dbReference>